<dbReference type="PANTHER" id="PTHR18916">
    <property type="entry name" value="DYNACTIN 1-RELATED MICROTUBULE-BINDING"/>
    <property type="match status" value="1"/>
</dbReference>
<keyword evidence="7" id="KW-1185">Reference proteome</keyword>
<reference evidence="6" key="1">
    <citation type="submission" date="2021-03" db="EMBL/GenBank/DDBJ databases">
        <authorList>
            <person name="Tagirdzhanova G."/>
        </authorList>
    </citation>
    <scope>NUCLEOTIDE SEQUENCE</scope>
</reference>
<comment type="caution">
    <text evidence="6">The sequence shown here is derived from an EMBL/GenBank/DDBJ whole genome shotgun (WGS) entry which is preliminary data.</text>
</comment>
<dbReference type="SUPFAM" id="SSF74924">
    <property type="entry name" value="Cap-Gly domain"/>
    <property type="match status" value="1"/>
</dbReference>
<evidence type="ECO:0000259" key="5">
    <source>
        <dbReference type="PROSITE" id="PS50245"/>
    </source>
</evidence>
<dbReference type="InterPro" id="IPR000938">
    <property type="entry name" value="CAP-Gly_domain"/>
</dbReference>
<evidence type="ECO:0000256" key="3">
    <source>
        <dbReference type="ARBA" id="ARBA00023186"/>
    </source>
</evidence>
<dbReference type="GO" id="GO:0005634">
    <property type="term" value="C:nucleus"/>
    <property type="evidence" value="ECO:0007669"/>
    <property type="project" value="TreeGrafter"/>
</dbReference>
<dbReference type="InterPro" id="IPR036859">
    <property type="entry name" value="CAP-Gly_dom_sf"/>
</dbReference>
<keyword evidence="2" id="KW-0963">Cytoplasm</keyword>
<comment type="subcellular location">
    <subcellularLocation>
        <location evidence="1">Cytoplasm</location>
    </subcellularLocation>
</comment>
<comment type="similarity">
    <text evidence="4">Belongs to the TBCB family.</text>
</comment>
<evidence type="ECO:0000313" key="6">
    <source>
        <dbReference type="EMBL" id="CAF9924106.1"/>
    </source>
</evidence>
<keyword evidence="3" id="KW-0143">Chaperone</keyword>
<evidence type="ECO:0000256" key="1">
    <source>
        <dbReference type="ARBA" id="ARBA00004496"/>
    </source>
</evidence>
<dbReference type="PANTHER" id="PTHR18916:SF85">
    <property type="entry name" value="TUBULIN-FOLDING COFACTOR B"/>
    <property type="match status" value="1"/>
</dbReference>
<evidence type="ECO:0000256" key="4">
    <source>
        <dbReference type="ARBA" id="ARBA00025779"/>
    </source>
</evidence>
<protein>
    <recommendedName>
        <fullName evidence="5">CAP-Gly domain-containing protein</fullName>
    </recommendedName>
</protein>
<dbReference type="Gene3D" id="2.30.30.190">
    <property type="entry name" value="CAP Gly-rich-like domain"/>
    <property type="match status" value="1"/>
</dbReference>
<dbReference type="AlphaFoldDB" id="A0A8H3FGE7"/>
<dbReference type="SMART" id="SM01052">
    <property type="entry name" value="CAP_GLY"/>
    <property type="match status" value="1"/>
</dbReference>
<dbReference type="InterPro" id="IPR029071">
    <property type="entry name" value="Ubiquitin-like_domsf"/>
</dbReference>
<dbReference type="Pfam" id="PF01302">
    <property type="entry name" value="CAP_GLY"/>
    <property type="match status" value="1"/>
</dbReference>
<dbReference type="GO" id="GO:0005938">
    <property type="term" value="C:cell cortex"/>
    <property type="evidence" value="ECO:0007669"/>
    <property type="project" value="TreeGrafter"/>
</dbReference>
<gene>
    <name evidence="6" type="ORF">IMSHALPRED_006104</name>
</gene>
<dbReference type="SUPFAM" id="SSF54236">
    <property type="entry name" value="Ubiquitin-like"/>
    <property type="match status" value="1"/>
</dbReference>
<dbReference type="InterPro" id="IPR000626">
    <property type="entry name" value="Ubiquitin-like_dom"/>
</dbReference>
<sequence length="266" mass="29282">MAQSMTTARDIPILITSTASSSERRITPSWTLAHLKTKLEPVTGIAPASQKLTLRLPDQSRESPLEAEDEDSVQVGTWPLVPYAEIKSNLKVTSLHPNPLSTLPPLSSVPKYEMPESQYSTLPSTVLAYKKDHKIGRFDPRAPEIQARKAQEMWHEVQERHAPLTSTTNHAEITPTNRCRLTDSSTKLGLVSYVGPVPSLPGPPGAPWIGITLDEPVGRNDGRVPSGERYFQCGRNRGVFVRAERVEVGNFPELGLGDEGSDMEEI</sequence>
<dbReference type="GO" id="GO:0051010">
    <property type="term" value="F:microtubule plus-end binding"/>
    <property type="evidence" value="ECO:0007669"/>
    <property type="project" value="TreeGrafter"/>
</dbReference>
<dbReference type="Proteomes" id="UP000664534">
    <property type="component" value="Unassembled WGS sequence"/>
</dbReference>
<evidence type="ECO:0000256" key="2">
    <source>
        <dbReference type="ARBA" id="ARBA00022490"/>
    </source>
</evidence>
<feature type="domain" description="CAP-Gly" evidence="5">
    <location>
        <begin position="208"/>
        <end position="242"/>
    </location>
</feature>
<accession>A0A8H3FGE7</accession>
<name>A0A8H3FGE7_9LECA</name>
<dbReference type="OrthoDB" id="5295208at2759"/>
<dbReference type="Pfam" id="PF14560">
    <property type="entry name" value="Ubiquitin_2"/>
    <property type="match status" value="1"/>
</dbReference>
<organism evidence="6 7">
    <name type="scientific">Imshaugia aleurites</name>
    <dbReference type="NCBI Taxonomy" id="172621"/>
    <lineage>
        <taxon>Eukaryota</taxon>
        <taxon>Fungi</taxon>
        <taxon>Dikarya</taxon>
        <taxon>Ascomycota</taxon>
        <taxon>Pezizomycotina</taxon>
        <taxon>Lecanoromycetes</taxon>
        <taxon>OSLEUM clade</taxon>
        <taxon>Lecanoromycetidae</taxon>
        <taxon>Lecanorales</taxon>
        <taxon>Lecanorineae</taxon>
        <taxon>Parmeliaceae</taxon>
        <taxon>Imshaugia</taxon>
    </lineage>
</organism>
<dbReference type="Gene3D" id="3.10.20.90">
    <property type="entry name" value="Phosphatidylinositol 3-kinase Catalytic Subunit, Chain A, domain 1"/>
    <property type="match status" value="1"/>
</dbReference>
<dbReference type="GO" id="GO:0031122">
    <property type="term" value="P:cytoplasmic microtubule organization"/>
    <property type="evidence" value="ECO:0007669"/>
    <property type="project" value="TreeGrafter"/>
</dbReference>
<evidence type="ECO:0000313" key="7">
    <source>
        <dbReference type="Proteomes" id="UP000664534"/>
    </source>
</evidence>
<dbReference type="GO" id="GO:0035371">
    <property type="term" value="C:microtubule plus-end"/>
    <property type="evidence" value="ECO:0007669"/>
    <property type="project" value="TreeGrafter"/>
</dbReference>
<proteinExistence type="inferred from homology"/>
<dbReference type="EMBL" id="CAJPDT010000035">
    <property type="protein sequence ID" value="CAF9924106.1"/>
    <property type="molecule type" value="Genomic_DNA"/>
</dbReference>
<dbReference type="PROSITE" id="PS50245">
    <property type="entry name" value="CAP_GLY_2"/>
    <property type="match status" value="1"/>
</dbReference>